<evidence type="ECO:0000256" key="1">
    <source>
        <dbReference type="SAM" id="MobiDB-lite"/>
    </source>
</evidence>
<dbReference type="Proteomes" id="UP000821837">
    <property type="component" value="Unassembled WGS sequence"/>
</dbReference>
<sequence length="135" mass="14863">MKEIVEGTEITPEESEASQWLTRVNKSREARTSKGTTIPPASVDGRSSSHMTSNASNDDTTATDRSLTPRQRGRRLALNSVASKQPRLPSDALKLIVRPRGGVLLSKITNFQLFERSALQQTSPRPQFATKTSLK</sequence>
<reference evidence="2" key="1">
    <citation type="journal article" date="2020" name="Cell">
        <title>Large-Scale Comparative Analyses of Tick Genomes Elucidate Their Genetic Diversity and Vector Capacities.</title>
        <authorList>
            <consortium name="Tick Genome and Microbiome Consortium (TIGMIC)"/>
            <person name="Jia N."/>
            <person name="Wang J."/>
            <person name="Shi W."/>
            <person name="Du L."/>
            <person name="Sun Y."/>
            <person name="Zhan W."/>
            <person name="Jiang J.F."/>
            <person name="Wang Q."/>
            <person name="Zhang B."/>
            <person name="Ji P."/>
            <person name="Bell-Sakyi L."/>
            <person name="Cui X.M."/>
            <person name="Yuan T.T."/>
            <person name="Jiang B.G."/>
            <person name="Yang W.F."/>
            <person name="Lam T.T."/>
            <person name="Chang Q.C."/>
            <person name="Ding S.J."/>
            <person name="Wang X.J."/>
            <person name="Zhu J.G."/>
            <person name="Ruan X.D."/>
            <person name="Zhao L."/>
            <person name="Wei J.T."/>
            <person name="Ye R.Z."/>
            <person name="Que T.C."/>
            <person name="Du C.H."/>
            <person name="Zhou Y.H."/>
            <person name="Cheng J.X."/>
            <person name="Dai P.F."/>
            <person name="Guo W.B."/>
            <person name="Han X.H."/>
            <person name="Huang E.J."/>
            <person name="Li L.F."/>
            <person name="Wei W."/>
            <person name="Gao Y.C."/>
            <person name="Liu J.Z."/>
            <person name="Shao H.Z."/>
            <person name="Wang X."/>
            <person name="Wang C.C."/>
            <person name="Yang T.C."/>
            <person name="Huo Q.B."/>
            <person name="Li W."/>
            <person name="Chen H.Y."/>
            <person name="Chen S.E."/>
            <person name="Zhou L.G."/>
            <person name="Ni X.B."/>
            <person name="Tian J.H."/>
            <person name="Sheng Y."/>
            <person name="Liu T."/>
            <person name="Pan Y.S."/>
            <person name="Xia L.Y."/>
            <person name="Li J."/>
            <person name="Zhao F."/>
            <person name="Cao W.C."/>
        </authorList>
    </citation>
    <scope>NUCLEOTIDE SEQUENCE</scope>
    <source>
        <strain evidence="2">Rsan-2018</strain>
    </source>
</reference>
<dbReference type="AlphaFoldDB" id="A0A9D4PKR5"/>
<keyword evidence="3" id="KW-1185">Reference proteome</keyword>
<gene>
    <name evidence="2" type="ORF">HPB52_008883</name>
</gene>
<accession>A0A9D4PKR5</accession>
<evidence type="ECO:0000313" key="3">
    <source>
        <dbReference type="Proteomes" id="UP000821837"/>
    </source>
</evidence>
<proteinExistence type="predicted"/>
<feature type="region of interest" description="Disordered" evidence="1">
    <location>
        <begin position="1"/>
        <end position="88"/>
    </location>
</feature>
<protein>
    <submittedName>
        <fullName evidence="2">Uncharacterized protein</fullName>
    </submittedName>
</protein>
<comment type="caution">
    <text evidence="2">The sequence shown here is derived from an EMBL/GenBank/DDBJ whole genome shotgun (WGS) entry which is preliminary data.</text>
</comment>
<dbReference type="EMBL" id="JABSTV010001253">
    <property type="protein sequence ID" value="KAH7943476.1"/>
    <property type="molecule type" value="Genomic_DNA"/>
</dbReference>
<organism evidence="2 3">
    <name type="scientific">Rhipicephalus sanguineus</name>
    <name type="common">Brown dog tick</name>
    <name type="synonym">Ixodes sanguineus</name>
    <dbReference type="NCBI Taxonomy" id="34632"/>
    <lineage>
        <taxon>Eukaryota</taxon>
        <taxon>Metazoa</taxon>
        <taxon>Ecdysozoa</taxon>
        <taxon>Arthropoda</taxon>
        <taxon>Chelicerata</taxon>
        <taxon>Arachnida</taxon>
        <taxon>Acari</taxon>
        <taxon>Parasitiformes</taxon>
        <taxon>Ixodida</taxon>
        <taxon>Ixodoidea</taxon>
        <taxon>Ixodidae</taxon>
        <taxon>Rhipicephalinae</taxon>
        <taxon>Rhipicephalus</taxon>
        <taxon>Rhipicephalus</taxon>
    </lineage>
</organism>
<evidence type="ECO:0000313" key="2">
    <source>
        <dbReference type="EMBL" id="KAH7943476.1"/>
    </source>
</evidence>
<reference evidence="2" key="2">
    <citation type="submission" date="2021-09" db="EMBL/GenBank/DDBJ databases">
        <authorList>
            <person name="Jia N."/>
            <person name="Wang J."/>
            <person name="Shi W."/>
            <person name="Du L."/>
            <person name="Sun Y."/>
            <person name="Zhan W."/>
            <person name="Jiang J."/>
            <person name="Wang Q."/>
            <person name="Zhang B."/>
            <person name="Ji P."/>
            <person name="Sakyi L.B."/>
            <person name="Cui X."/>
            <person name="Yuan T."/>
            <person name="Jiang B."/>
            <person name="Yang W."/>
            <person name="Lam T.T.-Y."/>
            <person name="Chang Q."/>
            <person name="Ding S."/>
            <person name="Wang X."/>
            <person name="Zhu J."/>
            <person name="Ruan X."/>
            <person name="Zhao L."/>
            <person name="Wei J."/>
            <person name="Que T."/>
            <person name="Du C."/>
            <person name="Cheng J."/>
            <person name="Dai P."/>
            <person name="Han X."/>
            <person name="Huang E."/>
            <person name="Gao Y."/>
            <person name="Liu J."/>
            <person name="Shao H."/>
            <person name="Ye R."/>
            <person name="Li L."/>
            <person name="Wei W."/>
            <person name="Wang X."/>
            <person name="Wang C."/>
            <person name="Huo Q."/>
            <person name="Li W."/>
            <person name="Guo W."/>
            <person name="Chen H."/>
            <person name="Chen S."/>
            <person name="Zhou L."/>
            <person name="Zhou L."/>
            <person name="Ni X."/>
            <person name="Tian J."/>
            <person name="Zhou Y."/>
            <person name="Sheng Y."/>
            <person name="Liu T."/>
            <person name="Pan Y."/>
            <person name="Xia L."/>
            <person name="Li J."/>
            <person name="Zhao F."/>
            <person name="Cao W."/>
        </authorList>
    </citation>
    <scope>NUCLEOTIDE SEQUENCE</scope>
    <source>
        <strain evidence="2">Rsan-2018</strain>
        <tissue evidence="2">Larvae</tissue>
    </source>
</reference>
<feature type="compositionally biased region" description="Polar residues" evidence="1">
    <location>
        <begin position="45"/>
        <end position="69"/>
    </location>
</feature>
<name>A0A9D4PKR5_RHISA</name>